<evidence type="ECO:0000256" key="2">
    <source>
        <dbReference type="ARBA" id="ARBA00010992"/>
    </source>
</evidence>
<dbReference type="InterPro" id="IPR036259">
    <property type="entry name" value="MFS_trans_sf"/>
</dbReference>
<dbReference type="InterPro" id="IPR020846">
    <property type="entry name" value="MFS_dom"/>
</dbReference>
<dbReference type="PANTHER" id="PTHR48020:SF12">
    <property type="entry name" value="PROTON MYO-INOSITOL COTRANSPORTER"/>
    <property type="match status" value="1"/>
</dbReference>
<feature type="transmembrane region" description="Helical" evidence="8">
    <location>
        <begin position="192"/>
        <end position="213"/>
    </location>
</feature>
<protein>
    <recommendedName>
        <fullName evidence="9">Major facilitator superfamily (MFS) profile domain-containing protein</fullName>
    </recommendedName>
</protein>
<dbReference type="PANTHER" id="PTHR48020">
    <property type="entry name" value="PROTON MYO-INOSITOL COTRANSPORTER"/>
    <property type="match status" value="1"/>
</dbReference>
<dbReference type="GO" id="GO:0016020">
    <property type="term" value="C:membrane"/>
    <property type="evidence" value="ECO:0007669"/>
    <property type="project" value="UniProtKB-SubCell"/>
</dbReference>
<keyword evidence="6 8" id="KW-0472">Membrane</keyword>
<evidence type="ECO:0000313" key="10">
    <source>
        <dbReference type="EMBL" id="GAX86403.1"/>
    </source>
</evidence>
<dbReference type="SUPFAM" id="SSF103473">
    <property type="entry name" value="MFS general substrate transporter"/>
    <property type="match status" value="1"/>
</dbReference>
<evidence type="ECO:0000256" key="5">
    <source>
        <dbReference type="ARBA" id="ARBA00022989"/>
    </source>
</evidence>
<name>A0A250XTQ8_9CHLO</name>
<dbReference type="PROSITE" id="PS00216">
    <property type="entry name" value="SUGAR_TRANSPORT_1"/>
    <property type="match status" value="1"/>
</dbReference>
<proteinExistence type="inferred from homology"/>
<evidence type="ECO:0000313" key="11">
    <source>
        <dbReference type="Proteomes" id="UP000232323"/>
    </source>
</evidence>
<dbReference type="InterPro" id="IPR003663">
    <property type="entry name" value="Sugar/inositol_transpt"/>
</dbReference>
<evidence type="ECO:0000259" key="9">
    <source>
        <dbReference type="PROSITE" id="PS50850"/>
    </source>
</evidence>
<accession>A0A250XTQ8</accession>
<comment type="caution">
    <text evidence="10">The sequence shown here is derived from an EMBL/GenBank/DDBJ whole genome shotgun (WGS) entry which is preliminary data.</text>
</comment>
<feature type="transmembrane region" description="Helical" evidence="8">
    <location>
        <begin position="154"/>
        <end position="172"/>
    </location>
</feature>
<feature type="compositionally biased region" description="Low complexity" evidence="7">
    <location>
        <begin position="14"/>
        <end position="27"/>
    </location>
</feature>
<sequence length="309" mass="33358">MSNLTRHRSGRRLPSFGASSSSSAPSSWRNLPGPGPAKAKQALTRAWGRRATGNPMLVEREMAKMTVSAREASLYGVSPMRLLGHPLYYKPLLVGLSLMLFQQVTGQAAVMYESKKIFDQVGVVMWQDETVGTLRLVTAIIAAVTVDVWGRRPLLLVGATGMVLSLTALALTEWSTFAEMLGATNSTGWVSASAMILFLVSFQLSFAPISWLYCGEIFPLAVRGCAVAAADLAGCFSSLAVNMLLPSLHRSVGSLGTYIVFVMFSLVAVLGVYCSVPETKGMTLEEIELFWGGDDMPSFETVSLSEWLP</sequence>
<dbReference type="EMBL" id="BEGY01000293">
    <property type="protein sequence ID" value="GAX86403.1"/>
    <property type="molecule type" value="Genomic_DNA"/>
</dbReference>
<dbReference type="STRING" id="1157962.A0A250XTQ8"/>
<feature type="compositionally biased region" description="Basic residues" evidence="7">
    <location>
        <begin position="1"/>
        <end position="11"/>
    </location>
</feature>
<organism evidence="10 11">
    <name type="scientific">Chlamydomonas eustigma</name>
    <dbReference type="NCBI Taxonomy" id="1157962"/>
    <lineage>
        <taxon>Eukaryota</taxon>
        <taxon>Viridiplantae</taxon>
        <taxon>Chlorophyta</taxon>
        <taxon>core chlorophytes</taxon>
        <taxon>Chlorophyceae</taxon>
        <taxon>CS clade</taxon>
        <taxon>Chlamydomonadales</taxon>
        <taxon>Chlamydomonadaceae</taxon>
        <taxon>Chlamydomonas</taxon>
    </lineage>
</organism>
<dbReference type="GO" id="GO:0022857">
    <property type="term" value="F:transmembrane transporter activity"/>
    <property type="evidence" value="ECO:0007669"/>
    <property type="project" value="InterPro"/>
</dbReference>
<comment type="subcellular location">
    <subcellularLocation>
        <location evidence="1">Membrane</location>
        <topology evidence="1">Multi-pass membrane protein</topology>
    </subcellularLocation>
</comment>
<keyword evidence="3" id="KW-0813">Transport</keyword>
<dbReference type="PRINTS" id="PR00171">
    <property type="entry name" value="SUGRTRNSPORT"/>
</dbReference>
<keyword evidence="5 8" id="KW-1133">Transmembrane helix</keyword>
<keyword evidence="4 8" id="KW-0812">Transmembrane</keyword>
<feature type="region of interest" description="Disordered" evidence="7">
    <location>
        <begin position="1"/>
        <end position="40"/>
    </location>
</feature>
<dbReference type="Gene3D" id="1.20.1250.20">
    <property type="entry name" value="MFS general substrate transporter like domains"/>
    <property type="match status" value="1"/>
</dbReference>
<dbReference type="OrthoDB" id="537993at2759"/>
<keyword evidence="11" id="KW-1185">Reference proteome</keyword>
<feature type="domain" description="Major facilitator superfamily (MFS) profile" evidence="9">
    <location>
        <begin position="1"/>
        <end position="280"/>
    </location>
</feature>
<comment type="similarity">
    <text evidence="2">Belongs to the major facilitator superfamily. Sugar transporter (TC 2.A.1.1) family.</text>
</comment>
<evidence type="ECO:0000256" key="4">
    <source>
        <dbReference type="ARBA" id="ARBA00022692"/>
    </source>
</evidence>
<dbReference type="Proteomes" id="UP000232323">
    <property type="component" value="Unassembled WGS sequence"/>
</dbReference>
<feature type="transmembrane region" description="Helical" evidence="8">
    <location>
        <begin position="225"/>
        <end position="245"/>
    </location>
</feature>
<evidence type="ECO:0000256" key="7">
    <source>
        <dbReference type="SAM" id="MobiDB-lite"/>
    </source>
</evidence>
<dbReference type="AlphaFoldDB" id="A0A250XTQ8"/>
<reference evidence="10 11" key="1">
    <citation type="submission" date="2017-08" db="EMBL/GenBank/DDBJ databases">
        <title>Acidophilic green algal genome provides insights into adaptation to an acidic environment.</title>
        <authorList>
            <person name="Hirooka S."/>
            <person name="Hirose Y."/>
            <person name="Kanesaki Y."/>
            <person name="Higuchi S."/>
            <person name="Fujiwara T."/>
            <person name="Onuma R."/>
            <person name="Era A."/>
            <person name="Ohbayashi R."/>
            <person name="Uzuka A."/>
            <person name="Nozaki H."/>
            <person name="Yoshikawa H."/>
            <person name="Miyagishima S.Y."/>
        </authorList>
    </citation>
    <scope>NUCLEOTIDE SEQUENCE [LARGE SCALE GENOMIC DNA]</scope>
    <source>
        <strain evidence="10 11">NIES-2499</strain>
    </source>
</reference>
<evidence type="ECO:0000256" key="1">
    <source>
        <dbReference type="ARBA" id="ARBA00004141"/>
    </source>
</evidence>
<evidence type="ECO:0000256" key="3">
    <source>
        <dbReference type="ARBA" id="ARBA00022448"/>
    </source>
</evidence>
<dbReference type="PROSITE" id="PS50850">
    <property type="entry name" value="MFS"/>
    <property type="match status" value="1"/>
</dbReference>
<dbReference type="InterPro" id="IPR050814">
    <property type="entry name" value="Myo-inositol_Transporter"/>
</dbReference>
<evidence type="ECO:0000256" key="6">
    <source>
        <dbReference type="ARBA" id="ARBA00023136"/>
    </source>
</evidence>
<feature type="transmembrane region" description="Helical" evidence="8">
    <location>
        <begin position="257"/>
        <end position="276"/>
    </location>
</feature>
<dbReference type="Pfam" id="PF00083">
    <property type="entry name" value="Sugar_tr"/>
    <property type="match status" value="1"/>
</dbReference>
<gene>
    <name evidence="10" type="ORF">CEUSTIGMA_g13813.t1</name>
</gene>
<evidence type="ECO:0000256" key="8">
    <source>
        <dbReference type="SAM" id="Phobius"/>
    </source>
</evidence>
<dbReference type="InterPro" id="IPR005828">
    <property type="entry name" value="MFS_sugar_transport-like"/>
</dbReference>
<dbReference type="InterPro" id="IPR005829">
    <property type="entry name" value="Sugar_transporter_CS"/>
</dbReference>